<sequence>MSKIFKFIFPHKIENISNIIEYEITFNRKENVISFELPFDIKINVNDVQIKQEKNNYFLKFININKCLKFLKNPEINVCDELEIENVKDLEGRMNKVLEEKYQK</sequence>
<reference evidence="2" key="1">
    <citation type="journal article" date="2013" name="PLoS Genet.">
        <title>The genome of Spraguea lophii and the basis of host-microsporidian interactions.</title>
        <authorList>
            <person name="Campbell S.E."/>
            <person name="Williams T.A."/>
            <person name="Yousuf A."/>
            <person name="Soanes D.M."/>
            <person name="Paszkiewicz K.H."/>
            <person name="Williams B.A.P."/>
        </authorList>
    </citation>
    <scope>NUCLEOTIDE SEQUENCE [LARGE SCALE GENOMIC DNA]</scope>
    <source>
        <strain evidence="2">42_110</strain>
    </source>
</reference>
<comment type="caution">
    <text evidence="1">The sequence shown here is derived from an EMBL/GenBank/DDBJ whole genome shotgun (WGS) entry which is preliminary data.</text>
</comment>
<accession>S7XKX3</accession>
<dbReference type="EMBL" id="ATCN01000154">
    <property type="protein sequence ID" value="EPR79689.1"/>
    <property type="molecule type" value="Genomic_DNA"/>
</dbReference>
<evidence type="ECO:0000313" key="2">
    <source>
        <dbReference type="Proteomes" id="UP000014978"/>
    </source>
</evidence>
<organism evidence="1 2">
    <name type="scientific">Spraguea lophii (strain 42_110)</name>
    <name type="common">Microsporidian parasite</name>
    <dbReference type="NCBI Taxonomy" id="1358809"/>
    <lineage>
        <taxon>Eukaryota</taxon>
        <taxon>Fungi</taxon>
        <taxon>Fungi incertae sedis</taxon>
        <taxon>Microsporidia</taxon>
        <taxon>Spragueidae</taxon>
        <taxon>Spraguea</taxon>
    </lineage>
</organism>
<gene>
    <name evidence="1" type="ORF">SLOPH_677</name>
</gene>
<proteinExistence type="predicted"/>
<dbReference type="Proteomes" id="UP000014978">
    <property type="component" value="Unassembled WGS sequence"/>
</dbReference>
<dbReference type="InterPro" id="IPR031533">
    <property type="entry name" value="DUF5093"/>
</dbReference>
<dbReference type="Pfam" id="PF17011">
    <property type="entry name" value="DUF5093"/>
    <property type="match status" value="1"/>
</dbReference>
<name>S7XKX3_SPRLO</name>
<protein>
    <submittedName>
        <fullName evidence="1">Uncharacterized protein</fullName>
    </submittedName>
</protein>
<keyword evidence="2" id="KW-1185">Reference proteome</keyword>
<dbReference type="HOGENOM" id="CLU_2251802_0_0_1"/>
<dbReference type="VEuPathDB" id="MicrosporidiaDB:SLOPH_677"/>
<dbReference type="InParanoid" id="S7XKX3"/>
<evidence type="ECO:0000313" key="1">
    <source>
        <dbReference type="EMBL" id="EPR79689.1"/>
    </source>
</evidence>
<dbReference type="AlphaFoldDB" id="S7XKX3"/>